<gene>
    <name evidence="2" type="ORF">M408DRAFT_85439</name>
</gene>
<reference evidence="3" key="2">
    <citation type="submission" date="2015-01" db="EMBL/GenBank/DDBJ databases">
        <title>Evolutionary Origins and Diversification of the Mycorrhizal Mutualists.</title>
        <authorList>
            <consortium name="DOE Joint Genome Institute"/>
            <consortium name="Mycorrhizal Genomics Consortium"/>
            <person name="Kohler A."/>
            <person name="Kuo A."/>
            <person name="Nagy L.G."/>
            <person name="Floudas D."/>
            <person name="Copeland A."/>
            <person name="Barry K.W."/>
            <person name="Cichocki N."/>
            <person name="Veneault-Fourrey C."/>
            <person name="LaButti K."/>
            <person name="Lindquist E.A."/>
            <person name="Lipzen A."/>
            <person name="Lundell T."/>
            <person name="Morin E."/>
            <person name="Murat C."/>
            <person name="Riley R."/>
            <person name="Ohm R."/>
            <person name="Sun H."/>
            <person name="Tunlid A."/>
            <person name="Henrissat B."/>
            <person name="Grigoriev I.V."/>
            <person name="Hibbett D.S."/>
            <person name="Martin F."/>
        </authorList>
    </citation>
    <scope>NUCLEOTIDE SEQUENCE [LARGE SCALE GENOMIC DNA]</scope>
    <source>
        <strain evidence="3">MAFF 305830</strain>
    </source>
</reference>
<feature type="signal peptide" evidence="1">
    <location>
        <begin position="1"/>
        <end position="18"/>
    </location>
</feature>
<dbReference type="Proteomes" id="UP000054097">
    <property type="component" value="Unassembled WGS sequence"/>
</dbReference>
<evidence type="ECO:0000313" key="2">
    <source>
        <dbReference type="EMBL" id="KIM33798.1"/>
    </source>
</evidence>
<feature type="chain" id="PRO_5002158773" description="DUF4042 domain-containing protein" evidence="1">
    <location>
        <begin position="19"/>
        <end position="278"/>
    </location>
</feature>
<name>A0A0C2X6S5_SERVB</name>
<accession>A0A0C2X6S5</accession>
<keyword evidence="3" id="KW-1185">Reference proteome</keyword>
<dbReference type="EMBL" id="KN824277">
    <property type="protein sequence ID" value="KIM33798.1"/>
    <property type="molecule type" value="Genomic_DNA"/>
</dbReference>
<dbReference type="HOGENOM" id="CLU_1001720_0_0_1"/>
<organism evidence="2 3">
    <name type="scientific">Serendipita vermifera MAFF 305830</name>
    <dbReference type="NCBI Taxonomy" id="933852"/>
    <lineage>
        <taxon>Eukaryota</taxon>
        <taxon>Fungi</taxon>
        <taxon>Dikarya</taxon>
        <taxon>Basidiomycota</taxon>
        <taxon>Agaricomycotina</taxon>
        <taxon>Agaricomycetes</taxon>
        <taxon>Sebacinales</taxon>
        <taxon>Serendipitaceae</taxon>
        <taxon>Serendipita</taxon>
    </lineage>
</organism>
<evidence type="ECO:0000313" key="3">
    <source>
        <dbReference type="Proteomes" id="UP000054097"/>
    </source>
</evidence>
<protein>
    <recommendedName>
        <fullName evidence="4">DUF4042 domain-containing protein</fullName>
    </recommendedName>
</protein>
<keyword evidence="1" id="KW-0732">Signal</keyword>
<evidence type="ECO:0000256" key="1">
    <source>
        <dbReference type="SAM" id="SignalP"/>
    </source>
</evidence>
<evidence type="ECO:0008006" key="4">
    <source>
        <dbReference type="Google" id="ProtNLM"/>
    </source>
</evidence>
<proteinExistence type="predicted"/>
<reference evidence="2 3" key="1">
    <citation type="submission" date="2014-04" db="EMBL/GenBank/DDBJ databases">
        <authorList>
            <consortium name="DOE Joint Genome Institute"/>
            <person name="Kuo A."/>
            <person name="Zuccaro A."/>
            <person name="Kohler A."/>
            <person name="Nagy L.G."/>
            <person name="Floudas D."/>
            <person name="Copeland A."/>
            <person name="Barry K.W."/>
            <person name="Cichocki N."/>
            <person name="Veneault-Fourrey C."/>
            <person name="LaButti K."/>
            <person name="Lindquist E.A."/>
            <person name="Lipzen A."/>
            <person name="Lundell T."/>
            <person name="Morin E."/>
            <person name="Murat C."/>
            <person name="Sun H."/>
            <person name="Tunlid A."/>
            <person name="Henrissat B."/>
            <person name="Grigoriev I.V."/>
            <person name="Hibbett D.S."/>
            <person name="Martin F."/>
            <person name="Nordberg H.P."/>
            <person name="Cantor M.N."/>
            <person name="Hua S.X."/>
        </authorList>
    </citation>
    <scope>NUCLEOTIDE SEQUENCE [LARGE SCALE GENOMIC DNA]</scope>
    <source>
        <strain evidence="2 3">MAFF 305830</strain>
    </source>
</reference>
<dbReference type="AlphaFoldDB" id="A0A0C2X6S5"/>
<sequence>MEHLVQVLFSSILQLLSGGLPRKDSALLPSTVSTEGSLRILGSCLLSSEAGITLSTALIQYATPGQVPRIINATLLALKESWTLLRDCLATDSSPISPQVRSTINRLSLALQQSSSILPQVSSLLARHSEHSQLVQWRETIWGDLVTPCLKITLDASYAHNCEIQLLCTLSLRLVSSLEGSPFASEGHPLIERIGINSAEILLTREQKVLGELKLELARVLLRSSNREIRTTAIQCILDHLSISEGEDWNGSFLSITANALNTAFSVLLADRWLKLLQ</sequence>